<evidence type="ECO:0000313" key="2">
    <source>
        <dbReference type="Proteomes" id="UP000054144"/>
    </source>
</evidence>
<dbReference type="AlphaFoldDB" id="A0A0D7A912"/>
<dbReference type="EMBL" id="KN881933">
    <property type="protein sequence ID" value="KIY47492.1"/>
    <property type="molecule type" value="Genomic_DNA"/>
</dbReference>
<reference evidence="1 2" key="1">
    <citation type="journal article" date="2015" name="Fungal Genet. Biol.">
        <title>Evolution of novel wood decay mechanisms in Agaricales revealed by the genome sequences of Fistulina hepatica and Cylindrobasidium torrendii.</title>
        <authorList>
            <person name="Floudas D."/>
            <person name="Held B.W."/>
            <person name="Riley R."/>
            <person name="Nagy L.G."/>
            <person name="Koehler G."/>
            <person name="Ransdell A.S."/>
            <person name="Younus H."/>
            <person name="Chow J."/>
            <person name="Chiniquy J."/>
            <person name="Lipzen A."/>
            <person name="Tritt A."/>
            <person name="Sun H."/>
            <person name="Haridas S."/>
            <person name="LaButti K."/>
            <person name="Ohm R.A."/>
            <person name="Kues U."/>
            <person name="Blanchette R.A."/>
            <person name="Grigoriev I.V."/>
            <person name="Minto R.E."/>
            <person name="Hibbett D.S."/>
        </authorList>
    </citation>
    <scope>NUCLEOTIDE SEQUENCE [LARGE SCALE GENOMIC DNA]</scope>
    <source>
        <strain evidence="1 2">ATCC 64428</strain>
    </source>
</reference>
<keyword evidence="2" id="KW-1185">Reference proteome</keyword>
<protein>
    <submittedName>
        <fullName evidence="1">Uncharacterized protein</fullName>
    </submittedName>
</protein>
<accession>A0A0D7A912</accession>
<dbReference type="Proteomes" id="UP000054144">
    <property type="component" value="Unassembled WGS sequence"/>
</dbReference>
<dbReference type="OrthoDB" id="2998779at2759"/>
<evidence type="ECO:0000313" key="1">
    <source>
        <dbReference type="EMBL" id="KIY47492.1"/>
    </source>
</evidence>
<organism evidence="1 2">
    <name type="scientific">Fistulina hepatica ATCC 64428</name>
    <dbReference type="NCBI Taxonomy" id="1128425"/>
    <lineage>
        <taxon>Eukaryota</taxon>
        <taxon>Fungi</taxon>
        <taxon>Dikarya</taxon>
        <taxon>Basidiomycota</taxon>
        <taxon>Agaricomycotina</taxon>
        <taxon>Agaricomycetes</taxon>
        <taxon>Agaricomycetidae</taxon>
        <taxon>Agaricales</taxon>
        <taxon>Fistulinaceae</taxon>
        <taxon>Fistulina</taxon>
    </lineage>
</organism>
<feature type="non-terminal residue" evidence="1">
    <location>
        <position position="1"/>
    </location>
</feature>
<proteinExistence type="predicted"/>
<gene>
    <name evidence="1" type="ORF">FISHEDRAFT_45315</name>
</gene>
<name>A0A0D7A912_9AGAR</name>
<sequence length="317" mass="36382">LTYLVPTVFILASADRPTAMSLTLVCRASHQWVLPVLYHSVELSTPSAIEKFHSANDTYTTDTTRVSLVCNLWIGPICETMDTLLLYGSTYWPIAIIDRILWTCTNVQHLYIINLGQSEWYRLEHFIPASVEHIHLGPVHGGFVLRNLLRRPRIRTFTSALSFMRGDEVRDLVMSPDLRYFRRIMTVHPLATIPTAMLGQLACVADSKSFEKMEFVFCGPAEKGEKLLRSFKECMKEHTRDPRVTAVRSEETDWVVFLHKEFLQIKADYVGAYLRVAREACSLVNMCCRIIDRHLGICGVMQLKRRDSHGLQQTEVY</sequence>